<comment type="subcellular location">
    <subcellularLocation>
        <location evidence="1">Cell membrane</location>
        <topology evidence="1">Multi-pass membrane protein</topology>
    </subcellularLocation>
</comment>
<organism evidence="9 10">
    <name type="scientific">Spelaeicoccus albus</name>
    <dbReference type="NCBI Taxonomy" id="1280376"/>
    <lineage>
        <taxon>Bacteria</taxon>
        <taxon>Bacillati</taxon>
        <taxon>Actinomycetota</taxon>
        <taxon>Actinomycetes</taxon>
        <taxon>Micrococcales</taxon>
        <taxon>Brevibacteriaceae</taxon>
        <taxon>Spelaeicoccus</taxon>
    </lineage>
</organism>
<dbReference type="RefSeq" id="WP_179429076.1">
    <property type="nucleotide sequence ID" value="NZ_JACBZP010000001.1"/>
</dbReference>
<feature type="transmembrane region" description="Helical" evidence="7">
    <location>
        <begin position="325"/>
        <end position="345"/>
    </location>
</feature>
<accession>A0A7Z0IIR7</accession>
<feature type="transmembrane region" description="Helical" evidence="7">
    <location>
        <begin position="180"/>
        <end position="199"/>
    </location>
</feature>
<dbReference type="PROSITE" id="PS50850">
    <property type="entry name" value="MFS"/>
    <property type="match status" value="1"/>
</dbReference>
<keyword evidence="6 7" id="KW-0472">Membrane</keyword>
<feature type="transmembrane region" description="Helical" evidence="7">
    <location>
        <begin position="105"/>
        <end position="124"/>
    </location>
</feature>
<feature type="transmembrane region" description="Helical" evidence="7">
    <location>
        <begin position="20"/>
        <end position="39"/>
    </location>
</feature>
<evidence type="ECO:0000256" key="4">
    <source>
        <dbReference type="ARBA" id="ARBA00022692"/>
    </source>
</evidence>
<feature type="transmembrane region" description="Helical" evidence="7">
    <location>
        <begin position="242"/>
        <end position="261"/>
    </location>
</feature>
<feature type="transmembrane region" description="Helical" evidence="7">
    <location>
        <begin position="45"/>
        <end position="69"/>
    </location>
</feature>
<feature type="transmembrane region" description="Helical" evidence="7">
    <location>
        <begin position="81"/>
        <end position="99"/>
    </location>
</feature>
<dbReference type="InterPro" id="IPR036259">
    <property type="entry name" value="MFS_trans_sf"/>
</dbReference>
<dbReference type="PANTHER" id="PTHR43045:SF1">
    <property type="entry name" value="SHIKIMATE TRANSPORTER"/>
    <property type="match status" value="1"/>
</dbReference>
<dbReference type="Proteomes" id="UP000539111">
    <property type="component" value="Unassembled WGS sequence"/>
</dbReference>
<evidence type="ECO:0000259" key="8">
    <source>
        <dbReference type="PROSITE" id="PS50850"/>
    </source>
</evidence>
<feature type="transmembrane region" description="Helical" evidence="7">
    <location>
        <begin position="393"/>
        <end position="416"/>
    </location>
</feature>
<comment type="caution">
    <text evidence="9">The sequence shown here is derived from an EMBL/GenBank/DDBJ whole genome shotgun (WGS) entry which is preliminary data.</text>
</comment>
<dbReference type="AlphaFoldDB" id="A0A7Z0IIR7"/>
<keyword evidence="2" id="KW-0813">Transport</keyword>
<evidence type="ECO:0000313" key="9">
    <source>
        <dbReference type="EMBL" id="NYI68780.1"/>
    </source>
</evidence>
<proteinExistence type="predicted"/>
<dbReference type="SUPFAM" id="SSF103473">
    <property type="entry name" value="MFS general substrate transporter"/>
    <property type="match status" value="1"/>
</dbReference>
<keyword evidence="10" id="KW-1185">Reference proteome</keyword>
<name>A0A7Z0IIR7_9MICO</name>
<evidence type="ECO:0000256" key="5">
    <source>
        <dbReference type="ARBA" id="ARBA00022989"/>
    </source>
</evidence>
<gene>
    <name evidence="9" type="ORF">BJY26_003086</name>
</gene>
<dbReference type="Pfam" id="PF00083">
    <property type="entry name" value="Sugar_tr"/>
    <property type="match status" value="1"/>
</dbReference>
<evidence type="ECO:0000256" key="3">
    <source>
        <dbReference type="ARBA" id="ARBA00022475"/>
    </source>
</evidence>
<feature type="domain" description="Major facilitator superfamily (MFS) profile" evidence="8">
    <location>
        <begin position="8"/>
        <end position="417"/>
    </location>
</feature>
<dbReference type="InterPro" id="IPR020846">
    <property type="entry name" value="MFS_dom"/>
</dbReference>
<dbReference type="EMBL" id="JACBZP010000001">
    <property type="protein sequence ID" value="NYI68780.1"/>
    <property type="molecule type" value="Genomic_DNA"/>
</dbReference>
<evidence type="ECO:0000256" key="7">
    <source>
        <dbReference type="SAM" id="Phobius"/>
    </source>
</evidence>
<evidence type="ECO:0000256" key="1">
    <source>
        <dbReference type="ARBA" id="ARBA00004651"/>
    </source>
</evidence>
<reference evidence="9 10" key="1">
    <citation type="submission" date="2020-07" db="EMBL/GenBank/DDBJ databases">
        <title>Sequencing the genomes of 1000 actinobacteria strains.</title>
        <authorList>
            <person name="Klenk H.-P."/>
        </authorList>
    </citation>
    <scope>NUCLEOTIDE SEQUENCE [LARGE SCALE GENOMIC DNA]</scope>
    <source>
        <strain evidence="9 10">DSM 26341</strain>
    </source>
</reference>
<feature type="transmembrane region" description="Helical" evidence="7">
    <location>
        <begin position="145"/>
        <end position="168"/>
    </location>
</feature>
<dbReference type="GO" id="GO:0022857">
    <property type="term" value="F:transmembrane transporter activity"/>
    <property type="evidence" value="ECO:0007669"/>
    <property type="project" value="InterPro"/>
</dbReference>
<dbReference type="PANTHER" id="PTHR43045">
    <property type="entry name" value="SHIKIMATE TRANSPORTER"/>
    <property type="match status" value="1"/>
</dbReference>
<evidence type="ECO:0000256" key="2">
    <source>
        <dbReference type="ARBA" id="ARBA00022448"/>
    </source>
</evidence>
<keyword evidence="3" id="KW-1003">Cell membrane</keyword>
<keyword evidence="4 7" id="KW-0812">Transmembrane</keyword>
<dbReference type="GO" id="GO:0005886">
    <property type="term" value="C:plasma membrane"/>
    <property type="evidence" value="ECO:0007669"/>
    <property type="project" value="UniProtKB-SubCell"/>
</dbReference>
<dbReference type="Gene3D" id="1.20.1250.20">
    <property type="entry name" value="MFS general substrate transporter like domains"/>
    <property type="match status" value="1"/>
</dbReference>
<feature type="transmembrane region" description="Helical" evidence="7">
    <location>
        <begin position="273"/>
        <end position="293"/>
    </location>
</feature>
<keyword evidence="5 7" id="KW-1133">Transmembrane helix</keyword>
<feature type="transmembrane region" description="Helical" evidence="7">
    <location>
        <begin position="300"/>
        <end position="319"/>
    </location>
</feature>
<evidence type="ECO:0000313" key="10">
    <source>
        <dbReference type="Proteomes" id="UP000539111"/>
    </source>
</evidence>
<evidence type="ECO:0000256" key="6">
    <source>
        <dbReference type="ARBA" id="ARBA00023136"/>
    </source>
</evidence>
<feature type="transmembrane region" description="Helical" evidence="7">
    <location>
        <begin position="366"/>
        <end position="387"/>
    </location>
</feature>
<sequence length="440" mass="47610">MKSKLTKASIGAFLGSTIEWYDFFIYGTASALIFNRVFFDELDSAIGTLLSMLTFAVGFLSRPVGALIFGHIGDRYGRKRAFSLSLLVMGSATVAIGLLPTSHQIGGFAAIVLVSVRVIQGIGVGGEWGGAALVMTETAPPKWRAFFGVVPQMGSPMGTILSNVAFVLVAMLPESEMYSWGWRVPFLASAVLIVIGFVIRRSLDETEAYKEQVKEFGVAKNPIKEAVIAAWGRILLVAGSRIFELSGFTVATVFVVRYVVGELDGSEGNVLTGVIWGGVAELVTLPVFALVMLKFRPKSLIYWSVVLGLIYAIPFFLLININQAWSLILAMVIWFPIISMPFAAYPTLFADLFDSRIRYTGVSLGFQLVGIFSGFAPAMVTGLFIATGNWLSVAFFIVGTALTTLVCVLAMQTPFVRSGPGRDKARIATMPLSKEKIVEG</sequence>
<dbReference type="InterPro" id="IPR005828">
    <property type="entry name" value="MFS_sugar_transport-like"/>
</dbReference>
<protein>
    <submittedName>
        <fullName evidence="9">MFS family permease</fullName>
    </submittedName>
</protein>